<sequence>MRRSSRCRGKNWWSTQSVQLSTKL</sequence>
<proteinExistence type="predicted"/>
<reference evidence="1 2" key="1">
    <citation type="submission" date="2015-08" db="EMBL/GenBank/DDBJ databases">
        <title>Ancestral chromatin configuration constrains chromatin evolution on differentiating sex chromosomes in Drosophila.</title>
        <authorList>
            <person name="Zhou Q."/>
            <person name="Bachtrog D."/>
        </authorList>
    </citation>
    <scope>NUCLEOTIDE SEQUENCE [LARGE SCALE GENOMIC DNA]</scope>
    <source>
        <tissue evidence="1">Whole larvae</tissue>
    </source>
</reference>
<dbReference type="AlphaFoldDB" id="A0A0M3QT48"/>
<evidence type="ECO:0000313" key="1">
    <source>
        <dbReference type="EMBL" id="ALC38259.1"/>
    </source>
</evidence>
<name>A0A0M3QT48_DROBS</name>
<protein>
    <submittedName>
        <fullName evidence="1">CG34180</fullName>
    </submittedName>
</protein>
<gene>
    <name evidence="1" type="ORF">Dbus_chr2Lg344</name>
</gene>
<dbReference type="Proteomes" id="UP000494163">
    <property type="component" value="Chromosome 2L"/>
</dbReference>
<accession>A0A0M3QT48</accession>
<organism evidence="1 2">
    <name type="scientific">Drosophila busckii</name>
    <name type="common">Fruit fly</name>
    <dbReference type="NCBI Taxonomy" id="30019"/>
    <lineage>
        <taxon>Eukaryota</taxon>
        <taxon>Metazoa</taxon>
        <taxon>Ecdysozoa</taxon>
        <taxon>Arthropoda</taxon>
        <taxon>Hexapoda</taxon>
        <taxon>Insecta</taxon>
        <taxon>Pterygota</taxon>
        <taxon>Neoptera</taxon>
        <taxon>Endopterygota</taxon>
        <taxon>Diptera</taxon>
        <taxon>Brachycera</taxon>
        <taxon>Muscomorpha</taxon>
        <taxon>Ephydroidea</taxon>
        <taxon>Drosophilidae</taxon>
        <taxon>Drosophila</taxon>
    </lineage>
</organism>
<keyword evidence="2" id="KW-1185">Reference proteome</keyword>
<evidence type="ECO:0000313" key="2">
    <source>
        <dbReference type="Proteomes" id="UP000494163"/>
    </source>
</evidence>
<dbReference type="EMBL" id="CP012523">
    <property type="protein sequence ID" value="ALC38259.1"/>
    <property type="molecule type" value="Genomic_DNA"/>
</dbReference>